<feature type="binding site" evidence="4">
    <location>
        <position position="194"/>
    </location>
    <ligand>
        <name>Zn(2+)</name>
        <dbReference type="ChEBI" id="CHEBI:29105"/>
    </ligand>
</feature>
<dbReference type="Pfam" id="PF02146">
    <property type="entry name" value="SIR2"/>
    <property type="match status" value="1"/>
</dbReference>
<sequence>MPTLHVPAGSSDHLQNIADALWKAKKVVVITGAGISTNSGIPDFRSENGLYSMIQSQSPRSLSTLKGRELFDSSIWSDPLKTSVFYTFATNLRQKSRDASPTGCHHFINHLSKAGKMVRCYTQNIDLLEDKVGLSTRLLLADSGTSTPEHNKGVECVFLHGSLRALRCFQCGCVADWDEGDRELQTMSGQQPPCPRCEDATVARQERGKRALGVGKLRPDIVLYGEEHPESHRISTIIQHDISLAPDMLIVMGTSLKVHGLKTVVREFAKTVHNRKDGKVIFVNYTKPADSVWADVFDFWIEMDCDAWVQDLKEKKPIMWLPPGSVEE</sequence>
<evidence type="ECO:0000259" key="5">
    <source>
        <dbReference type="PROSITE" id="PS50305"/>
    </source>
</evidence>
<evidence type="ECO:0000256" key="2">
    <source>
        <dbReference type="ARBA" id="ARBA00022679"/>
    </source>
</evidence>
<dbReference type="OrthoDB" id="2919105at2759"/>
<dbReference type="Proteomes" id="UP000803844">
    <property type="component" value="Unassembled WGS sequence"/>
</dbReference>
<feature type="domain" description="Deacetylase sirtuin-type" evidence="5">
    <location>
        <begin position="7"/>
        <end position="321"/>
    </location>
</feature>
<dbReference type="InterPro" id="IPR029035">
    <property type="entry name" value="DHS-like_NAD/FAD-binding_dom"/>
</dbReference>
<comment type="caution">
    <text evidence="6">The sequence shown here is derived from an EMBL/GenBank/DDBJ whole genome shotgun (WGS) entry which is preliminary data.</text>
</comment>
<keyword evidence="4" id="KW-0862">Zinc</keyword>
<dbReference type="GO" id="GO:0046872">
    <property type="term" value="F:metal ion binding"/>
    <property type="evidence" value="ECO:0007669"/>
    <property type="project" value="UniProtKB-KW"/>
</dbReference>
<evidence type="ECO:0000256" key="4">
    <source>
        <dbReference type="PROSITE-ProRule" id="PRU00236"/>
    </source>
</evidence>
<dbReference type="RefSeq" id="XP_040777993.1">
    <property type="nucleotide sequence ID" value="XM_040924088.1"/>
</dbReference>
<accession>A0A9P4Y500</accession>
<keyword evidence="2" id="KW-0808">Transferase</keyword>
<feature type="binding site" evidence="4">
    <location>
        <position position="168"/>
    </location>
    <ligand>
        <name>Zn(2+)</name>
        <dbReference type="ChEBI" id="CHEBI:29105"/>
    </ligand>
</feature>
<proteinExistence type="inferred from homology"/>
<evidence type="ECO:0000256" key="1">
    <source>
        <dbReference type="ARBA" id="ARBA00006924"/>
    </source>
</evidence>
<dbReference type="AlphaFoldDB" id="A0A9P4Y500"/>
<gene>
    <name evidence="6" type="ORF">M406DRAFT_39065</name>
</gene>
<keyword evidence="4" id="KW-0479">Metal-binding</keyword>
<name>A0A9P4Y500_CRYP1</name>
<feature type="binding site" evidence="4">
    <location>
        <position position="197"/>
    </location>
    <ligand>
        <name>Zn(2+)</name>
        <dbReference type="ChEBI" id="CHEBI:29105"/>
    </ligand>
</feature>
<dbReference type="GeneID" id="63841217"/>
<organism evidence="6 7">
    <name type="scientific">Cryphonectria parasitica (strain ATCC 38755 / EP155)</name>
    <dbReference type="NCBI Taxonomy" id="660469"/>
    <lineage>
        <taxon>Eukaryota</taxon>
        <taxon>Fungi</taxon>
        <taxon>Dikarya</taxon>
        <taxon>Ascomycota</taxon>
        <taxon>Pezizomycotina</taxon>
        <taxon>Sordariomycetes</taxon>
        <taxon>Sordariomycetidae</taxon>
        <taxon>Diaporthales</taxon>
        <taxon>Cryphonectriaceae</taxon>
        <taxon>Cryphonectria-Endothia species complex</taxon>
        <taxon>Cryphonectria</taxon>
    </lineage>
</organism>
<evidence type="ECO:0000313" key="6">
    <source>
        <dbReference type="EMBL" id="KAF3767032.1"/>
    </source>
</evidence>
<reference evidence="6" key="1">
    <citation type="journal article" date="2020" name="Phytopathology">
        <title>Genome sequence of the chestnut blight fungus Cryphonectria parasitica EP155: A fundamental resource for an archetypical invasive plant pathogen.</title>
        <authorList>
            <person name="Crouch J.A."/>
            <person name="Dawe A."/>
            <person name="Aerts A."/>
            <person name="Barry K."/>
            <person name="Churchill A.C.L."/>
            <person name="Grimwood J."/>
            <person name="Hillman B."/>
            <person name="Milgroom M.G."/>
            <person name="Pangilinan J."/>
            <person name="Smith M."/>
            <person name="Salamov A."/>
            <person name="Schmutz J."/>
            <person name="Yadav J."/>
            <person name="Grigoriev I.V."/>
            <person name="Nuss D."/>
        </authorList>
    </citation>
    <scope>NUCLEOTIDE SEQUENCE</scope>
    <source>
        <strain evidence="6">EP155</strain>
    </source>
</reference>
<dbReference type="InterPro" id="IPR003000">
    <property type="entry name" value="Sirtuin"/>
</dbReference>
<feature type="non-terminal residue" evidence="6">
    <location>
        <position position="328"/>
    </location>
</feature>
<keyword evidence="3" id="KW-0520">NAD</keyword>
<protein>
    <recommendedName>
        <fullName evidence="5">Deacetylase sirtuin-type domain-containing protein</fullName>
    </recommendedName>
</protein>
<keyword evidence="7" id="KW-1185">Reference proteome</keyword>
<feature type="binding site" evidence="4">
    <location>
        <position position="171"/>
    </location>
    <ligand>
        <name>Zn(2+)</name>
        <dbReference type="ChEBI" id="CHEBI:29105"/>
    </ligand>
</feature>
<dbReference type="PANTHER" id="PTHR11085:SF8">
    <property type="entry name" value="NAD-DEPENDENT HISTONE DEACETYLASE HST3"/>
    <property type="match status" value="1"/>
</dbReference>
<dbReference type="InterPro" id="IPR050134">
    <property type="entry name" value="NAD-dep_sirtuin_deacylases"/>
</dbReference>
<dbReference type="EMBL" id="MU032346">
    <property type="protein sequence ID" value="KAF3767032.1"/>
    <property type="molecule type" value="Genomic_DNA"/>
</dbReference>
<dbReference type="PANTHER" id="PTHR11085">
    <property type="entry name" value="NAD-DEPENDENT PROTEIN DEACYLASE SIRTUIN-5, MITOCHONDRIAL-RELATED"/>
    <property type="match status" value="1"/>
</dbReference>
<dbReference type="Gene3D" id="3.40.50.1220">
    <property type="entry name" value="TPP-binding domain"/>
    <property type="match status" value="1"/>
</dbReference>
<feature type="active site" description="Proton acceptor" evidence="4">
    <location>
        <position position="160"/>
    </location>
</feature>
<dbReference type="InterPro" id="IPR026590">
    <property type="entry name" value="Ssirtuin_cat_dom"/>
</dbReference>
<dbReference type="SUPFAM" id="SSF52467">
    <property type="entry name" value="DHS-like NAD/FAD-binding domain"/>
    <property type="match status" value="1"/>
</dbReference>
<dbReference type="GO" id="GO:0017136">
    <property type="term" value="F:histone deacetylase activity, NAD-dependent"/>
    <property type="evidence" value="ECO:0007669"/>
    <property type="project" value="TreeGrafter"/>
</dbReference>
<evidence type="ECO:0000313" key="7">
    <source>
        <dbReference type="Proteomes" id="UP000803844"/>
    </source>
</evidence>
<evidence type="ECO:0000256" key="3">
    <source>
        <dbReference type="ARBA" id="ARBA00023027"/>
    </source>
</evidence>
<dbReference type="Gene3D" id="3.30.1600.10">
    <property type="entry name" value="SIR2/SIRT2 'Small Domain"/>
    <property type="match status" value="1"/>
</dbReference>
<dbReference type="InterPro" id="IPR026591">
    <property type="entry name" value="Sirtuin_cat_small_dom_sf"/>
</dbReference>
<comment type="similarity">
    <text evidence="1">Belongs to the sirtuin family. Class I subfamily.</text>
</comment>
<dbReference type="GO" id="GO:0070403">
    <property type="term" value="F:NAD+ binding"/>
    <property type="evidence" value="ECO:0007669"/>
    <property type="project" value="InterPro"/>
</dbReference>
<dbReference type="PROSITE" id="PS50305">
    <property type="entry name" value="SIRTUIN"/>
    <property type="match status" value="1"/>
</dbReference>
<dbReference type="GO" id="GO:0005634">
    <property type="term" value="C:nucleus"/>
    <property type="evidence" value="ECO:0007669"/>
    <property type="project" value="TreeGrafter"/>
</dbReference>